<dbReference type="InterPro" id="IPR050767">
    <property type="entry name" value="Sel1_AlgK"/>
</dbReference>
<protein>
    <submittedName>
        <fullName evidence="1">Sel1 domain protein repeat-containing protein</fullName>
    </submittedName>
</protein>
<dbReference type="InterPro" id="IPR006597">
    <property type="entry name" value="Sel1-like"/>
</dbReference>
<organism evidence="1 2">
    <name type="scientific">Parvibaculum lavamentivorans (strain DS-1 / DSM 13023 / NCIMB 13966)</name>
    <dbReference type="NCBI Taxonomy" id="402881"/>
    <lineage>
        <taxon>Bacteria</taxon>
        <taxon>Pseudomonadati</taxon>
        <taxon>Pseudomonadota</taxon>
        <taxon>Alphaproteobacteria</taxon>
        <taxon>Hyphomicrobiales</taxon>
        <taxon>Parvibaculaceae</taxon>
        <taxon>Parvibaculum</taxon>
    </lineage>
</organism>
<accession>A7HXF4</accession>
<proteinExistence type="predicted"/>
<dbReference type="Gene3D" id="1.25.40.10">
    <property type="entry name" value="Tetratricopeptide repeat domain"/>
    <property type="match status" value="1"/>
</dbReference>
<dbReference type="Pfam" id="PF08238">
    <property type="entry name" value="Sel1"/>
    <property type="match status" value="3"/>
</dbReference>
<sequence length="254" mass="28018">MRDIGDRSAAAMVPGQRFDTRLFGGLFLLTIFIIAFSAGAWAADKVLADPTKPDPSIEGAPNEESGQDLYTRGFYPQALAEWKRAVEQNKDPGAAFRLGEEHFDAKVVERDVETAIKYYFIGALGGDKRAQMDLASMYDKGWGVPQDLQKAAQWYEAAAKQGLESSQYNIATMYEEGVGVEADKVKAYQYYQLAIQGGFPKFATEAIENLAENMTPAEIKKASIMARDFQPLTREQSAAEVQSFAEVEKAGRAE</sequence>
<dbReference type="STRING" id="402881.Plav_2980"/>
<name>A7HXF4_PARL1</name>
<evidence type="ECO:0000313" key="1">
    <source>
        <dbReference type="EMBL" id="ABS64587.1"/>
    </source>
</evidence>
<reference evidence="1 2" key="1">
    <citation type="journal article" date="2011" name="Stand. Genomic Sci.">
        <title>Complete genome sequence of Parvibaculum lavamentivorans type strain (DS-1(T)).</title>
        <authorList>
            <person name="Schleheck D."/>
            <person name="Weiss M."/>
            <person name="Pitluck S."/>
            <person name="Bruce D."/>
            <person name="Land M.L."/>
            <person name="Han S."/>
            <person name="Saunders E."/>
            <person name="Tapia R."/>
            <person name="Detter C."/>
            <person name="Brettin T."/>
            <person name="Han J."/>
            <person name="Woyke T."/>
            <person name="Goodwin L."/>
            <person name="Pennacchio L."/>
            <person name="Nolan M."/>
            <person name="Cook A.M."/>
            <person name="Kjelleberg S."/>
            <person name="Thomas T."/>
        </authorList>
    </citation>
    <scope>NUCLEOTIDE SEQUENCE [LARGE SCALE GENOMIC DNA]</scope>
    <source>
        <strain evidence="2">DS-1 / DSM 13023 / NCIMB 13966</strain>
    </source>
</reference>
<evidence type="ECO:0000313" key="2">
    <source>
        <dbReference type="Proteomes" id="UP000006377"/>
    </source>
</evidence>
<dbReference type="PANTHER" id="PTHR11102:SF160">
    <property type="entry name" value="ERAD-ASSOCIATED E3 UBIQUITIN-PROTEIN LIGASE COMPONENT HRD3"/>
    <property type="match status" value="1"/>
</dbReference>
<dbReference type="AlphaFoldDB" id="A7HXF4"/>
<keyword evidence="2" id="KW-1185">Reference proteome</keyword>
<dbReference type="EMBL" id="CP000774">
    <property type="protein sequence ID" value="ABS64587.1"/>
    <property type="molecule type" value="Genomic_DNA"/>
</dbReference>
<dbReference type="RefSeq" id="WP_012111905.1">
    <property type="nucleotide sequence ID" value="NC_009719.1"/>
</dbReference>
<dbReference type="eggNOG" id="COG0790">
    <property type="taxonomic scope" value="Bacteria"/>
</dbReference>
<dbReference type="SUPFAM" id="SSF81901">
    <property type="entry name" value="HCP-like"/>
    <property type="match status" value="1"/>
</dbReference>
<dbReference type="InterPro" id="IPR011990">
    <property type="entry name" value="TPR-like_helical_dom_sf"/>
</dbReference>
<gene>
    <name evidence="1" type="ordered locus">Plav_2980</name>
</gene>
<dbReference type="SMART" id="SM00671">
    <property type="entry name" value="SEL1"/>
    <property type="match status" value="3"/>
</dbReference>
<dbReference type="PANTHER" id="PTHR11102">
    <property type="entry name" value="SEL-1-LIKE PROTEIN"/>
    <property type="match status" value="1"/>
</dbReference>
<dbReference type="Proteomes" id="UP000006377">
    <property type="component" value="Chromosome"/>
</dbReference>
<dbReference type="OrthoDB" id="5295703at2"/>
<dbReference type="KEGG" id="pla:Plav_2980"/>
<dbReference type="HOGENOM" id="CLU_1093486_0_0_5"/>